<evidence type="ECO:0000256" key="7">
    <source>
        <dbReference type="ARBA" id="ARBA00022840"/>
    </source>
</evidence>
<evidence type="ECO:0000259" key="11">
    <source>
        <dbReference type="PROSITE" id="PS50893"/>
    </source>
</evidence>
<gene>
    <name evidence="12" type="ORF">B8A44_00015</name>
</gene>
<dbReference type="GO" id="GO:0042626">
    <property type="term" value="F:ATPase-coupled transmembrane transporter activity"/>
    <property type="evidence" value="ECO:0007669"/>
    <property type="project" value="TreeGrafter"/>
</dbReference>
<comment type="function">
    <text evidence="10">Probably part of an ABC transporter complex. Responsible for energy coupling to the transport system.</text>
</comment>
<accession>A0A328KVV0</accession>
<sequence>MDPMISFKQFTFKYETQQKPTLIDINLDIYPGEKILILGPSGSGKSTLGNCINGLIPNHFEGTISGECIIDNQLVTEHSIFDISKSVGTILQDSDAQFVGLSVGEDIAFSLENQAVSQVEMAQKVYHAAKIVGVSDMLNQLPYALSGGQKQRVAMAGILHENIKILLLDEPLAALDPKMGEKMVELIDQLNQKKQLTTVVIEHRLEEVLHRSIDRIVLMDQGRIVTITTPNELLHSSLLKEYGIREPLYISALKNIFADVVLPKQIDSLDYIDLSNSRLIYSNEITTKNQLTNDTMPKLVEMDHVAFSYDKRPFISIDKLMISAGERIAILGENGSGKTTLARLLTGVCQPNAGQIKRMGNPTTLKEIAGLIGYVMQNPNHMLVEDIVYDEVKLALEKRNYSETEIDEIVRDVLEITGLYSRRNWPINALSYGQKKRVSVAVVLALRPKCIILDEPTAGQDYAHYREMMEFVQALNDDYQMTVIFITHDMHLALEYTDRAIVMEDGKIIADDATFSILNNDQLLERASLKKTSIFKLANKLNLDIESFIRTFIEMERAEYYEQ</sequence>
<feature type="domain" description="ABC transporter" evidence="11">
    <location>
        <begin position="5"/>
        <end position="246"/>
    </location>
</feature>
<feature type="domain" description="ABC transporter" evidence="11">
    <location>
        <begin position="300"/>
        <end position="530"/>
    </location>
</feature>
<keyword evidence="7 12" id="KW-0067">ATP-binding</keyword>
<dbReference type="GO" id="GO:0043190">
    <property type="term" value="C:ATP-binding cassette (ABC) transporter complex"/>
    <property type="evidence" value="ECO:0007669"/>
    <property type="project" value="TreeGrafter"/>
</dbReference>
<dbReference type="Pfam" id="PF12558">
    <property type="entry name" value="DUF3744"/>
    <property type="match status" value="1"/>
</dbReference>
<comment type="subcellular location">
    <subcellularLocation>
        <location evidence="1">Cell membrane</location>
        <topology evidence="1">Peripheral membrane protein</topology>
    </subcellularLocation>
</comment>
<dbReference type="PANTHER" id="PTHR43553">
    <property type="entry name" value="HEAVY METAL TRANSPORTER"/>
    <property type="match status" value="1"/>
</dbReference>
<evidence type="ECO:0000256" key="8">
    <source>
        <dbReference type="ARBA" id="ARBA00022967"/>
    </source>
</evidence>
<dbReference type="InterPro" id="IPR015856">
    <property type="entry name" value="ABC_transpr_CbiO/EcfA_su"/>
</dbReference>
<organism evidence="12 13">
    <name type="scientific">Dolosigranulum pigrum</name>
    <dbReference type="NCBI Taxonomy" id="29394"/>
    <lineage>
        <taxon>Bacteria</taxon>
        <taxon>Bacillati</taxon>
        <taxon>Bacillota</taxon>
        <taxon>Bacilli</taxon>
        <taxon>Lactobacillales</taxon>
        <taxon>Carnobacteriaceae</taxon>
        <taxon>Dolosigranulum</taxon>
    </lineage>
</organism>
<dbReference type="Proteomes" id="UP000249099">
    <property type="component" value="Unassembled WGS sequence"/>
</dbReference>
<reference evidence="12 13" key="1">
    <citation type="submission" date="2017-03" db="EMBL/GenBank/DDBJ databases">
        <title>wgs assembly of Dolosigranulum pigrum KPL CDC strains.</title>
        <authorList>
            <person name="Brugger S.D."/>
            <person name="Pettigrew M."/>
            <person name="Kong Y."/>
            <person name="Lemon K.P."/>
        </authorList>
    </citation>
    <scope>NUCLEOTIDE SEQUENCE [LARGE SCALE GENOMIC DNA]</scope>
    <source>
        <strain evidence="12 13">KPL1931_CDC4294-98</strain>
    </source>
</reference>
<dbReference type="InterPro" id="IPR003439">
    <property type="entry name" value="ABC_transporter-like_ATP-bd"/>
</dbReference>
<evidence type="ECO:0000256" key="2">
    <source>
        <dbReference type="ARBA" id="ARBA00005417"/>
    </source>
</evidence>
<dbReference type="CDD" id="cd03225">
    <property type="entry name" value="ABC_cobalt_CbiO_domain1"/>
    <property type="match status" value="2"/>
</dbReference>
<dbReference type="AlphaFoldDB" id="A0A328KVV0"/>
<dbReference type="PROSITE" id="PS00211">
    <property type="entry name" value="ABC_TRANSPORTER_1"/>
    <property type="match status" value="2"/>
</dbReference>
<dbReference type="InterPro" id="IPR027417">
    <property type="entry name" value="P-loop_NTPase"/>
</dbReference>
<dbReference type="SUPFAM" id="SSF52540">
    <property type="entry name" value="P-loop containing nucleoside triphosphate hydrolases"/>
    <property type="match status" value="2"/>
</dbReference>
<dbReference type="SMART" id="SM00382">
    <property type="entry name" value="AAA"/>
    <property type="match status" value="2"/>
</dbReference>
<comment type="caution">
    <text evidence="12">The sequence shown here is derived from an EMBL/GenBank/DDBJ whole genome shotgun (WGS) entry which is preliminary data.</text>
</comment>
<dbReference type="PANTHER" id="PTHR43553:SF26">
    <property type="entry name" value="ABC TRANSPORTER ATP-BINDING PROTEIN BC_2655-RELATED"/>
    <property type="match status" value="1"/>
</dbReference>
<protein>
    <submittedName>
        <fullName evidence="12">Heme ABC transporter ATP-binding protein</fullName>
    </submittedName>
</protein>
<keyword evidence="9" id="KW-0472">Membrane</keyword>
<keyword evidence="3" id="KW-0813">Transport</keyword>
<dbReference type="Gene3D" id="3.40.50.300">
    <property type="entry name" value="P-loop containing nucleotide triphosphate hydrolases"/>
    <property type="match status" value="2"/>
</dbReference>
<dbReference type="InterPro" id="IPR017871">
    <property type="entry name" value="ABC_transporter-like_CS"/>
</dbReference>
<dbReference type="GO" id="GO:0016887">
    <property type="term" value="F:ATP hydrolysis activity"/>
    <property type="evidence" value="ECO:0007669"/>
    <property type="project" value="InterPro"/>
</dbReference>
<evidence type="ECO:0000256" key="4">
    <source>
        <dbReference type="ARBA" id="ARBA00022475"/>
    </source>
</evidence>
<name>A0A328KVV0_9LACT</name>
<dbReference type="InterPro" id="IPR003593">
    <property type="entry name" value="AAA+_ATPase"/>
</dbReference>
<keyword evidence="5" id="KW-0677">Repeat</keyword>
<dbReference type="FunFam" id="3.40.50.300:FF:000224">
    <property type="entry name" value="Energy-coupling factor transporter ATP-binding protein EcfA"/>
    <property type="match status" value="1"/>
</dbReference>
<dbReference type="InterPro" id="IPR050095">
    <property type="entry name" value="ECF_ABC_transporter_ATP-bd"/>
</dbReference>
<evidence type="ECO:0000256" key="10">
    <source>
        <dbReference type="ARBA" id="ARBA00025157"/>
    </source>
</evidence>
<evidence type="ECO:0000313" key="13">
    <source>
        <dbReference type="Proteomes" id="UP000249099"/>
    </source>
</evidence>
<dbReference type="EMBL" id="NAQV01000001">
    <property type="protein sequence ID" value="RAN65301.1"/>
    <property type="molecule type" value="Genomic_DNA"/>
</dbReference>
<evidence type="ECO:0000256" key="5">
    <source>
        <dbReference type="ARBA" id="ARBA00022737"/>
    </source>
</evidence>
<comment type="similarity">
    <text evidence="2">Belongs to the ABC transporter superfamily.</text>
</comment>
<dbReference type="PROSITE" id="PS50893">
    <property type="entry name" value="ABC_TRANSPORTER_2"/>
    <property type="match status" value="2"/>
</dbReference>
<keyword evidence="6" id="KW-0547">Nucleotide-binding</keyword>
<dbReference type="InterPro" id="IPR022216">
    <property type="entry name" value="ABC_Co_transporter"/>
</dbReference>
<evidence type="ECO:0000256" key="6">
    <source>
        <dbReference type="ARBA" id="ARBA00022741"/>
    </source>
</evidence>
<keyword evidence="4" id="KW-1003">Cell membrane</keyword>
<dbReference type="Pfam" id="PF00005">
    <property type="entry name" value="ABC_tran"/>
    <property type="match status" value="2"/>
</dbReference>
<evidence type="ECO:0000256" key="1">
    <source>
        <dbReference type="ARBA" id="ARBA00004202"/>
    </source>
</evidence>
<dbReference type="GO" id="GO:0005524">
    <property type="term" value="F:ATP binding"/>
    <property type="evidence" value="ECO:0007669"/>
    <property type="project" value="UniProtKB-KW"/>
</dbReference>
<proteinExistence type="inferred from homology"/>
<evidence type="ECO:0000256" key="3">
    <source>
        <dbReference type="ARBA" id="ARBA00022448"/>
    </source>
</evidence>
<evidence type="ECO:0000313" key="12">
    <source>
        <dbReference type="EMBL" id="RAN65301.1"/>
    </source>
</evidence>
<keyword evidence="8" id="KW-1278">Translocase</keyword>
<dbReference type="FunFam" id="3.40.50.300:FF:001422">
    <property type="entry name" value="Cobalt ABC transporter ATP-binding protein"/>
    <property type="match status" value="1"/>
</dbReference>
<dbReference type="NCBIfam" id="NF010167">
    <property type="entry name" value="PRK13648.1"/>
    <property type="match status" value="2"/>
</dbReference>
<evidence type="ECO:0000256" key="9">
    <source>
        <dbReference type="ARBA" id="ARBA00023136"/>
    </source>
</evidence>